<dbReference type="GO" id="GO:0016020">
    <property type="term" value="C:membrane"/>
    <property type="evidence" value="ECO:0007669"/>
    <property type="project" value="UniProtKB-SubCell"/>
</dbReference>
<dbReference type="EMBL" id="FMYH01000002">
    <property type="protein sequence ID" value="SDC37312.1"/>
    <property type="molecule type" value="Genomic_DNA"/>
</dbReference>
<keyword evidence="3 5" id="KW-1133">Transmembrane helix</keyword>
<evidence type="ECO:0000256" key="2">
    <source>
        <dbReference type="ARBA" id="ARBA00022692"/>
    </source>
</evidence>
<protein>
    <submittedName>
        <fullName evidence="6">DoxX-like family protein</fullName>
    </submittedName>
</protein>
<keyword evidence="2 5" id="KW-0812">Transmembrane</keyword>
<feature type="transmembrane region" description="Helical" evidence="5">
    <location>
        <begin position="104"/>
        <end position="123"/>
    </location>
</feature>
<reference evidence="6 7" key="1">
    <citation type="submission" date="2016-09" db="EMBL/GenBank/DDBJ databases">
        <authorList>
            <person name="Capua I."/>
            <person name="De Benedictis P."/>
            <person name="Joannis T."/>
            <person name="Lombin L.H."/>
            <person name="Cattoli G."/>
        </authorList>
    </citation>
    <scope>NUCLEOTIDE SEQUENCE [LARGE SCALE GENOMIC DNA]</scope>
    <source>
        <strain evidence="6 7">ISLP-3</strain>
    </source>
</reference>
<accession>A0A1G6L1V4</accession>
<keyword evidence="7" id="KW-1185">Reference proteome</keyword>
<dbReference type="Pfam" id="PF13564">
    <property type="entry name" value="DoxX_2"/>
    <property type="match status" value="1"/>
</dbReference>
<sequence length="124" mass="12709">MENPVLIALWIINVLLAIAFLGAGGMKLARPKSALAEMGMGWVENVSPTSIKMLGGLEVLGAIGLILPLATDIALILTPIAAVCLAITMVGATVVHARRAEPMTVGIVLTLLAVVSAVLGFLAL</sequence>
<feature type="transmembrane region" description="Helical" evidence="5">
    <location>
        <begin position="6"/>
        <end position="29"/>
    </location>
</feature>
<organism evidence="6 7">
    <name type="scientific">Sanguibacter gelidistatuariae</name>
    <dbReference type="NCBI Taxonomy" id="1814289"/>
    <lineage>
        <taxon>Bacteria</taxon>
        <taxon>Bacillati</taxon>
        <taxon>Actinomycetota</taxon>
        <taxon>Actinomycetes</taxon>
        <taxon>Micrococcales</taxon>
        <taxon>Sanguibacteraceae</taxon>
        <taxon>Sanguibacter</taxon>
    </lineage>
</organism>
<feature type="transmembrane region" description="Helical" evidence="5">
    <location>
        <begin position="50"/>
        <end position="70"/>
    </location>
</feature>
<proteinExistence type="predicted"/>
<dbReference type="Proteomes" id="UP000199039">
    <property type="component" value="Unassembled WGS sequence"/>
</dbReference>
<evidence type="ECO:0000313" key="6">
    <source>
        <dbReference type="EMBL" id="SDC37312.1"/>
    </source>
</evidence>
<dbReference type="InterPro" id="IPR032808">
    <property type="entry name" value="DoxX"/>
</dbReference>
<keyword evidence="4 5" id="KW-0472">Membrane</keyword>
<feature type="transmembrane region" description="Helical" evidence="5">
    <location>
        <begin position="76"/>
        <end position="97"/>
    </location>
</feature>
<evidence type="ECO:0000256" key="1">
    <source>
        <dbReference type="ARBA" id="ARBA00004141"/>
    </source>
</evidence>
<evidence type="ECO:0000256" key="4">
    <source>
        <dbReference type="ARBA" id="ARBA00023136"/>
    </source>
</evidence>
<name>A0A1G6L1V4_9MICO</name>
<dbReference type="AlphaFoldDB" id="A0A1G6L1V4"/>
<evidence type="ECO:0000313" key="7">
    <source>
        <dbReference type="Proteomes" id="UP000199039"/>
    </source>
</evidence>
<gene>
    <name evidence="6" type="ORF">SAMN05216410_1745</name>
</gene>
<evidence type="ECO:0000256" key="3">
    <source>
        <dbReference type="ARBA" id="ARBA00022989"/>
    </source>
</evidence>
<evidence type="ECO:0000256" key="5">
    <source>
        <dbReference type="SAM" id="Phobius"/>
    </source>
</evidence>
<comment type="subcellular location">
    <subcellularLocation>
        <location evidence="1">Membrane</location>
        <topology evidence="1">Multi-pass membrane protein</topology>
    </subcellularLocation>
</comment>